<feature type="domain" description="HTH gntR-type" evidence="6">
    <location>
        <begin position="1"/>
        <end position="55"/>
    </location>
</feature>
<evidence type="ECO:0000313" key="8">
    <source>
        <dbReference type="Proteomes" id="UP001501509"/>
    </source>
</evidence>
<dbReference type="Gene3D" id="3.40.640.10">
    <property type="entry name" value="Type I PLP-dependent aspartate aminotransferase-like (Major domain)"/>
    <property type="match status" value="1"/>
</dbReference>
<dbReference type="Pfam" id="PF00155">
    <property type="entry name" value="Aminotran_1_2"/>
    <property type="match status" value="1"/>
</dbReference>
<dbReference type="GO" id="GO:0008483">
    <property type="term" value="F:transaminase activity"/>
    <property type="evidence" value="ECO:0007669"/>
    <property type="project" value="UniProtKB-KW"/>
</dbReference>
<sequence>MEIDQLAPGDRLSSSRELIDRYGISPATVSRAIARLAAEGAVVTRPGSGTFVAPRRTAPHDGVADTSWQSVTLAGRDTGPVPAGRLLDEPHRDAITMAGGYLHRSLRPDSALVAAMRRAAGRPDAWDRAPTAGLASLRAVFARLAGGAVTPEDVLVTSGGQSALSIVFRAIIPPGSPVLMESPTYPGALAAARAAGLRPVPVPMDADGVRLELLAEAFARTGARLLYCQPALHNPTGAVLAADRRRQLIDVARAVDAFVVEDDFARLLGHGGTPPPALVADDHEGTVIYLTSLTKPAAPSLRIGALIARGPVMARLRAIRHVDDFFVARPLQEAAVELLSTPAWERHQSSLANALRERCATLAAELTRRLPDWSTRLPNAGLHLWVSLPAALGNPSELADAARTRGVVVSSGDDFYPAEPQGPYLRLSFAAAELTDLAEGVRRLSAAAHDLAHRG</sequence>
<evidence type="ECO:0000256" key="5">
    <source>
        <dbReference type="ARBA" id="ARBA00023163"/>
    </source>
</evidence>
<dbReference type="SUPFAM" id="SSF46785">
    <property type="entry name" value="Winged helix' DNA-binding domain"/>
    <property type="match status" value="1"/>
</dbReference>
<evidence type="ECO:0000256" key="3">
    <source>
        <dbReference type="ARBA" id="ARBA00023015"/>
    </source>
</evidence>
<dbReference type="InterPro" id="IPR000524">
    <property type="entry name" value="Tscrpt_reg_HTH_GntR"/>
</dbReference>
<dbReference type="PANTHER" id="PTHR46577">
    <property type="entry name" value="HTH-TYPE TRANSCRIPTIONAL REGULATORY PROTEIN GABR"/>
    <property type="match status" value="1"/>
</dbReference>
<keyword evidence="7" id="KW-0808">Transferase</keyword>
<keyword evidence="8" id="KW-1185">Reference proteome</keyword>
<dbReference type="InterPro" id="IPR015424">
    <property type="entry name" value="PyrdxlP-dep_Trfase"/>
</dbReference>
<dbReference type="SUPFAM" id="SSF53383">
    <property type="entry name" value="PLP-dependent transferases"/>
    <property type="match status" value="1"/>
</dbReference>
<name>A0ABP6BWQ3_9ACTN</name>
<keyword evidence="7" id="KW-0032">Aminotransferase</keyword>
<dbReference type="PROSITE" id="PS50949">
    <property type="entry name" value="HTH_GNTR"/>
    <property type="match status" value="1"/>
</dbReference>
<keyword evidence="5" id="KW-0804">Transcription</keyword>
<dbReference type="InterPro" id="IPR051446">
    <property type="entry name" value="HTH_trans_reg/aminotransferase"/>
</dbReference>
<evidence type="ECO:0000259" key="6">
    <source>
        <dbReference type="PROSITE" id="PS50949"/>
    </source>
</evidence>
<accession>A0ABP6BWQ3</accession>
<keyword evidence="3" id="KW-0805">Transcription regulation</keyword>
<comment type="similarity">
    <text evidence="1">In the C-terminal section; belongs to the class-I pyridoxal-phosphate-dependent aminotransferase family.</text>
</comment>
<evidence type="ECO:0000256" key="2">
    <source>
        <dbReference type="ARBA" id="ARBA00022898"/>
    </source>
</evidence>
<keyword evidence="2" id="KW-0663">Pyridoxal phosphate</keyword>
<keyword evidence="4" id="KW-0238">DNA-binding</keyword>
<dbReference type="EMBL" id="BAAATD010000002">
    <property type="protein sequence ID" value="GAA2588934.1"/>
    <property type="molecule type" value="Genomic_DNA"/>
</dbReference>
<dbReference type="InterPro" id="IPR015421">
    <property type="entry name" value="PyrdxlP-dep_Trfase_major"/>
</dbReference>
<dbReference type="Gene3D" id="1.10.10.10">
    <property type="entry name" value="Winged helix-like DNA-binding domain superfamily/Winged helix DNA-binding domain"/>
    <property type="match status" value="1"/>
</dbReference>
<dbReference type="CDD" id="cd07377">
    <property type="entry name" value="WHTH_GntR"/>
    <property type="match status" value="1"/>
</dbReference>
<dbReference type="InterPro" id="IPR036390">
    <property type="entry name" value="WH_DNA-bd_sf"/>
</dbReference>
<dbReference type="SMART" id="SM00345">
    <property type="entry name" value="HTH_GNTR"/>
    <property type="match status" value="1"/>
</dbReference>
<comment type="caution">
    <text evidence="7">The sequence shown here is derived from an EMBL/GenBank/DDBJ whole genome shotgun (WGS) entry which is preliminary data.</text>
</comment>
<dbReference type="Pfam" id="PF00392">
    <property type="entry name" value="GntR"/>
    <property type="match status" value="1"/>
</dbReference>
<gene>
    <name evidence="7" type="ORF">GCM10010411_22250</name>
</gene>
<evidence type="ECO:0000256" key="4">
    <source>
        <dbReference type="ARBA" id="ARBA00023125"/>
    </source>
</evidence>
<organism evidence="7 8">
    <name type="scientific">Actinomadura fulvescens</name>
    <dbReference type="NCBI Taxonomy" id="46160"/>
    <lineage>
        <taxon>Bacteria</taxon>
        <taxon>Bacillati</taxon>
        <taxon>Actinomycetota</taxon>
        <taxon>Actinomycetes</taxon>
        <taxon>Streptosporangiales</taxon>
        <taxon>Thermomonosporaceae</taxon>
        <taxon>Actinomadura</taxon>
    </lineage>
</organism>
<proteinExistence type="inferred from homology"/>
<dbReference type="CDD" id="cd00609">
    <property type="entry name" value="AAT_like"/>
    <property type="match status" value="1"/>
</dbReference>
<dbReference type="Proteomes" id="UP001501509">
    <property type="component" value="Unassembled WGS sequence"/>
</dbReference>
<dbReference type="InterPro" id="IPR036388">
    <property type="entry name" value="WH-like_DNA-bd_sf"/>
</dbReference>
<dbReference type="InterPro" id="IPR004839">
    <property type="entry name" value="Aminotransferase_I/II_large"/>
</dbReference>
<protein>
    <submittedName>
        <fullName evidence="7">PLP-dependent aminotransferase family protein</fullName>
    </submittedName>
</protein>
<evidence type="ECO:0000313" key="7">
    <source>
        <dbReference type="EMBL" id="GAA2588934.1"/>
    </source>
</evidence>
<reference evidence="8" key="1">
    <citation type="journal article" date="2019" name="Int. J. Syst. Evol. Microbiol.">
        <title>The Global Catalogue of Microorganisms (GCM) 10K type strain sequencing project: providing services to taxonomists for standard genome sequencing and annotation.</title>
        <authorList>
            <consortium name="The Broad Institute Genomics Platform"/>
            <consortium name="The Broad Institute Genome Sequencing Center for Infectious Disease"/>
            <person name="Wu L."/>
            <person name="Ma J."/>
        </authorList>
    </citation>
    <scope>NUCLEOTIDE SEQUENCE [LARGE SCALE GENOMIC DNA]</scope>
    <source>
        <strain evidence="8">JCM 6833</strain>
    </source>
</reference>
<dbReference type="PANTHER" id="PTHR46577:SF1">
    <property type="entry name" value="HTH-TYPE TRANSCRIPTIONAL REGULATORY PROTEIN GABR"/>
    <property type="match status" value="1"/>
</dbReference>
<evidence type="ECO:0000256" key="1">
    <source>
        <dbReference type="ARBA" id="ARBA00005384"/>
    </source>
</evidence>